<dbReference type="VEuPathDB" id="ToxoDB:ETH_00020275"/>
<dbReference type="AlphaFoldDB" id="U6L9T6"/>
<dbReference type="GeneID" id="25253183"/>
<sequence>MWEPAQTGRANSPGLPLGEHSDVFPMRTTGSGSSTPCRSSPASQTPGSSRFAVAYRSFKQWVEGLLVSGLNPTVNHVSKATPRKTASSPSGCIPTASAKAKRNGKNVTSEPSHSCCSVTPLSRSHSPEVGTPPIAPPGSLSESSRHYSNGINYQTAPASLSPRWPLCGTHLAEGHQDCSADPSLPQGALANFAKERIQSFKLDHIPEDALESQHLTVTNSAHCHSVQSEDRGSRDAASSQHASVAPDNSTNPTADTRCTLEGTNSRYQTNPLGFAGLKVGNETFRRPNGTETPRAGVRAPTLRTNFLHYTSFRVRWGDVKTQPSPDAQVPASSLCESATECDIPCSAEPRDFLLRRDVQAGDSEAPALEVSVSGTEAHGGLSSGYTKAHGLQDADSLLWRMKDRSKTSAESRTHISREQPRDSVRALSAVDTKFYGQESFAQGPDPHFQRHLALVFKDPEIESAYGEFLRKARVKRLVLVGLLTIFLNTMYDMPEWIITFTAPMLRSREATGEAPELVAFSTVSNQPGTGGPANFLTWFLVSLDVVEVLCQVVLAASGYLPFLKHHTERTAVTIMLGTSLLSSIRPAAVLFESNPQSAEKTYRETLVTPVQTIMTSTFLRSIVGSVLIDLVCLVRRRKLFHFHKLLLLLLLALLVACTVGGLQLHFPYSFFVFSWTVGLATGVVIASCYAGAYMSELMHRKAFYSVSTISAKLERIQEENKSQRATGKNMLEQLVGFLEQMGASLSSIDPGGVEKSVRETLLLVSALQAKCLGVLTSGRDMYAVNWLSPEVPPETQLLYKKFIEPYVRQDSVFVRTHEAQVVPAPNLSQERSNRNSCTPTAAARGATFPQPQPSHGEAQGQVAAVFQPVTMTLEEGFHLPEVDSACLTSNWSIGYTRGELSDNAMKSLPENFLKALSSKRAEGPASNIPNPQAVASSTEIGVNRNGTSIHGGNPDHDTIGTPASHAQQRISTAGETDWRAEADCEVEITPQHCSREAALLWGGLSAETESAIEEALKSPIVSGTACNIGAEWTIDMFALDQLTNGNVRQCPTNTSFYIARRLLNH</sequence>
<keyword evidence="4" id="KW-1185">Reference proteome</keyword>
<accession>U6L9T6</accession>
<dbReference type="RefSeq" id="XP_013236085.1">
    <property type="nucleotide sequence ID" value="XM_013380631.1"/>
</dbReference>
<name>U6L9T6_EIMTE</name>
<keyword evidence="2" id="KW-0812">Transmembrane</keyword>
<feature type="region of interest" description="Disordered" evidence="1">
    <location>
        <begin position="222"/>
        <end position="273"/>
    </location>
</feature>
<proteinExistence type="predicted"/>
<feature type="region of interest" description="Disordered" evidence="1">
    <location>
        <begin position="1"/>
        <end position="48"/>
    </location>
</feature>
<feature type="compositionally biased region" description="Polar residues" evidence="1">
    <location>
        <begin position="28"/>
        <end position="48"/>
    </location>
</feature>
<dbReference type="VEuPathDB" id="ToxoDB:ETH2_1135400"/>
<keyword evidence="2" id="KW-1133">Transmembrane helix</keyword>
<gene>
    <name evidence="3" type="ORF">ETH_00020275</name>
</gene>
<reference evidence="3" key="2">
    <citation type="submission" date="2013-10" db="EMBL/GenBank/DDBJ databases">
        <authorList>
            <person name="Aslett M."/>
        </authorList>
    </citation>
    <scope>NUCLEOTIDE SEQUENCE [LARGE SCALE GENOMIC DNA]</scope>
    <source>
        <strain evidence="3">Houghton</strain>
    </source>
</reference>
<feature type="compositionally biased region" description="Polar residues" evidence="1">
    <location>
        <begin position="826"/>
        <end position="839"/>
    </location>
</feature>
<feature type="compositionally biased region" description="Polar residues" evidence="1">
    <location>
        <begin position="236"/>
        <end position="271"/>
    </location>
</feature>
<evidence type="ECO:0000256" key="1">
    <source>
        <dbReference type="SAM" id="MobiDB-lite"/>
    </source>
</evidence>
<keyword evidence="2" id="KW-0472">Membrane</keyword>
<protein>
    <submittedName>
        <fullName evidence="3">Uncharacterized protein</fullName>
    </submittedName>
</protein>
<evidence type="ECO:0000256" key="2">
    <source>
        <dbReference type="SAM" id="Phobius"/>
    </source>
</evidence>
<feature type="region of interest" description="Disordered" evidence="1">
    <location>
        <begin position="78"/>
        <end position="148"/>
    </location>
</feature>
<feature type="region of interest" description="Disordered" evidence="1">
    <location>
        <begin position="365"/>
        <end position="386"/>
    </location>
</feature>
<dbReference type="Proteomes" id="UP000030747">
    <property type="component" value="Unassembled WGS sequence"/>
</dbReference>
<feature type="transmembrane region" description="Helical" evidence="2">
    <location>
        <begin position="645"/>
        <end position="666"/>
    </location>
</feature>
<feature type="compositionally biased region" description="Polar residues" evidence="1">
    <location>
        <begin position="78"/>
        <end position="90"/>
    </location>
</feature>
<reference evidence="3" key="1">
    <citation type="submission" date="2013-10" db="EMBL/GenBank/DDBJ databases">
        <title>Genomic analysis of the causative agents of coccidiosis in chickens.</title>
        <authorList>
            <person name="Reid A.J."/>
            <person name="Blake D."/>
            <person name="Billington K."/>
            <person name="Browne H."/>
            <person name="Dunn M."/>
            <person name="Hung S."/>
            <person name="Kawahara F."/>
            <person name="Miranda-Saavedra D."/>
            <person name="Mourier T."/>
            <person name="Nagra H."/>
            <person name="Otto T.D."/>
            <person name="Rawlings N."/>
            <person name="Sanchez A."/>
            <person name="Sanders M."/>
            <person name="Subramaniam C."/>
            <person name="Tay Y."/>
            <person name="Dear P."/>
            <person name="Doerig C."/>
            <person name="Gruber A."/>
            <person name="Parkinson J."/>
            <person name="Shirley M."/>
            <person name="Wan K.L."/>
            <person name="Berriman M."/>
            <person name="Tomley F."/>
            <person name="Pain A."/>
        </authorList>
    </citation>
    <scope>NUCLEOTIDE SEQUENCE [LARGE SCALE GENOMIC DNA]</scope>
    <source>
        <strain evidence="3">Houghton</strain>
    </source>
</reference>
<feature type="region of interest" description="Disordered" evidence="1">
    <location>
        <begin position="826"/>
        <end position="859"/>
    </location>
</feature>
<evidence type="ECO:0000313" key="3">
    <source>
        <dbReference type="EMBL" id="CDJ45339.1"/>
    </source>
</evidence>
<dbReference type="OrthoDB" id="440082at2759"/>
<feature type="transmembrane region" description="Helical" evidence="2">
    <location>
        <begin position="672"/>
        <end position="692"/>
    </location>
</feature>
<evidence type="ECO:0000313" key="4">
    <source>
        <dbReference type="Proteomes" id="UP000030747"/>
    </source>
</evidence>
<dbReference type="OMA" id="YRSFKQW"/>
<feature type="transmembrane region" description="Helical" evidence="2">
    <location>
        <begin position="477"/>
        <end position="498"/>
    </location>
</feature>
<organism evidence="3 4">
    <name type="scientific">Eimeria tenella</name>
    <name type="common">Coccidian parasite</name>
    <dbReference type="NCBI Taxonomy" id="5802"/>
    <lineage>
        <taxon>Eukaryota</taxon>
        <taxon>Sar</taxon>
        <taxon>Alveolata</taxon>
        <taxon>Apicomplexa</taxon>
        <taxon>Conoidasida</taxon>
        <taxon>Coccidia</taxon>
        <taxon>Eucoccidiorida</taxon>
        <taxon>Eimeriorina</taxon>
        <taxon>Eimeriidae</taxon>
        <taxon>Eimeria</taxon>
    </lineage>
</organism>
<feature type="compositionally biased region" description="Polar residues" evidence="1">
    <location>
        <begin position="105"/>
        <end position="124"/>
    </location>
</feature>
<dbReference type="EMBL" id="HG678175">
    <property type="protein sequence ID" value="CDJ45339.1"/>
    <property type="molecule type" value="Genomic_DNA"/>
</dbReference>